<dbReference type="GO" id="GO:0015074">
    <property type="term" value="P:DNA integration"/>
    <property type="evidence" value="ECO:0007669"/>
    <property type="project" value="InterPro"/>
</dbReference>
<dbReference type="GO" id="GO:0003964">
    <property type="term" value="F:RNA-directed DNA polymerase activity"/>
    <property type="evidence" value="ECO:0007669"/>
    <property type="project" value="UniProtKB-KW"/>
</dbReference>
<dbReference type="SUPFAM" id="SSF53098">
    <property type="entry name" value="Ribonuclease H-like"/>
    <property type="match status" value="1"/>
</dbReference>
<feature type="coiled-coil region" evidence="9">
    <location>
        <begin position="42"/>
        <end position="69"/>
    </location>
</feature>
<dbReference type="Proteomes" id="UP001152320">
    <property type="component" value="Chromosome 3"/>
</dbReference>
<sequence>MEFASFIEMGKDLGLQGQELLEFAKERELAVKQERQIIEDRERDERQSKRAHEKEMKEYELRIAETATKSNSSSTGTSSFSSKLPKLPVFKDNIDDMDSYLLRFERFAEDAEWPRGSWATSLGALLTGKALDVYSRMPGTKAKKYDDLKSALLFKYRLTADGFRGKFRNSKCESGETNCQFLDRMKGYLTRWIELSDTEKTYDGIIDLLLKEQLLNSSSKELSIFLKERSPKLASSMAKLADTYMEAHAVYDKQGKKRQNFNYRPFKKGQPNQKEPTEGQPAKGEQAKAKPKDPRACFVCGKSGHIARDCWHREKNDRGAAGVLNGNNASEEQVIVKQGDSTVACLVQDKLCDCNDHNEYVELSCGHKLPIETAACKPDGKGTVGNRVLNTGMPVTRGQIGDRLVDVLRDSGCSTVVVKNGLVRSDQYLGIKKRCILLDGTVRIVPVAKLYVSTPFYEGEVEALCMENPIYDLILGNITGCRDPNDVNANWKPTLRKEGTVETKFDRTKEEHVSDCANPASAVETRAQKVKRRQNLKPLKVTADLQLGEGHAEVKEAQEKDPSLSKLWNLAERGVVKFSRTGSQTKFVVKNGWLYREFMSPKVDNGKLFSQLVVPEFYRPKVLKLAHDSIMAGHLRVKKTLDRIMLNFYWPGVQAEVKRYCISCDVCQRTVTKGSKVPLGTMPLIDIPFKRVAVDLVGPLQPVTDKGNRYILTLVDYATRYPEAVVLPRIETERVAEALLEIFSRIGVPEEILSDLGTQFTSDLMKEIARLLSLKQLHTSPYHPICNGLVEKFNGTLKRMLRRMCKERPRDWDRYLPALLFAYREVPQESLGFSPFELLYGRSVRGPLGILKELWTGENMSEEVKTTYQYILDLRERLDATCRIAQEDLARSSQRYRRYYNVRARDRKFKVDDEVLLLLPSENNKLTMQWKGPFKVVGKVAHNDYKVNINGKEKTIHANLLKKYVSRVDDECDSHKANGIEVIDDEQEIGASLKGHIGVVEESEVENSGLKVHLLPIEQKESLADVNISPERSEKEKLEITQILEKYSDVLTDLPGLTHLAYHAINLTTEIPVRSKAYPTPLATQITIKEEVETMLKMEVIEKSESPYASPIVLVRKPDGSNRFCVDFRKLNKITVFDPEPIPNPDELMTKLANSMYFTKIDLSKGYWQIPVQKDDRPKTAFITSHGLYQFKVLPFGLVNAPAAFTRMMRKLLEGELNVINYIDDILIHTESWEEHLSTLESIFLRLRNAGLTARPSKCFIGCKSLVFLGHIVGEGIIKPLPDKITKISNASRPTTKKEVRSFVGLSNYYRKFIPNFAALAAPLTDLTKARGTREVKWGPPQQRAFDTLKERLSSSPILHLPDPSKTFILKTDASDIGLGAVLMQRDADQCFPIYYASRKLLPRERNYAVIERECLALVWAISKFHVYLYGKEFILETDHHPLAYLSTAKMNNSRVMRWALSLQPYRYTVHAVKGIDNVVADYLSRCIQVEVPNSKADEPK</sequence>
<dbReference type="InterPro" id="IPR000477">
    <property type="entry name" value="RT_dom"/>
</dbReference>
<evidence type="ECO:0000256" key="6">
    <source>
        <dbReference type="ARBA" id="ARBA00022801"/>
    </source>
</evidence>
<dbReference type="PROSITE" id="PS50878">
    <property type="entry name" value="RT_POL"/>
    <property type="match status" value="1"/>
</dbReference>
<keyword evidence="15" id="KW-1185">Reference proteome</keyword>
<comment type="caution">
    <text evidence="14">The sequence shown here is derived from an EMBL/GenBank/DDBJ whole genome shotgun (WGS) entry which is preliminary data.</text>
</comment>
<dbReference type="FunFam" id="3.10.10.10:FF:000029">
    <property type="match status" value="1"/>
</dbReference>
<dbReference type="Pfam" id="PF00098">
    <property type="entry name" value="zf-CCHC"/>
    <property type="match status" value="1"/>
</dbReference>
<keyword evidence="6" id="KW-0378">Hydrolase</keyword>
<dbReference type="FunFam" id="3.10.10.10:FF:000007">
    <property type="entry name" value="Retrovirus-related Pol polyprotein from transposon 17.6-like Protein"/>
    <property type="match status" value="1"/>
</dbReference>
<dbReference type="Pfam" id="PF17917">
    <property type="entry name" value="RT_RNaseH"/>
    <property type="match status" value="1"/>
</dbReference>
<dbReference type="OrthoDB" id="5959223at2759"/>
<evidence type="ECO:0000256" key="7">
    <source>
        <dbReference type="ARBA" id="ARBA00022918"/>
    </source>
</evidence>
<keyword evidence="4" id="KW-0540">Nuclease</keyword>
<dbReference type="Pfam" id="PF17921">
    <property type="entry name" value="Integrase_H2C2"/>
    <property type="match status" value="1"/>
</dbReference>
<evidence type="ECO:0000313" key="15">
    <source>
        <dbReference type="Proteomes" id="UP001152320"/>
    </source>
</evidence>
<gene>
    <name evidence="14" type="ORF">HOLleu_08534</name>
</gene>
<evidence type="ECO:0000256" key="3">
    <source>
        <dbReference type="ARBA" id="ARBA00022695"/>
    </source>
</evidence>
<evidence type="ECO:0000256" key="4">
    <source>
        <dbReference type="ARBA" id="ARBA00022722"/>
    </source>
</evidence>
<evidence type="ECO:0000259" key="11">
    <source>
        <dbReference type="PROSITE" id="PS50158"/>
    </source>
</evidence>
<evidence type="ECO:0008006" key="16">
    <source>
        <dbReference type="Google" id="ProtNLM"/>
    </source>
</evidence>
<evidence type="ECO:0000256" key="2">
    <source>
        <dbReference type="ARBA" id="ARBA00022679"/>
    </source>
</evidence>
<organism evidence="14 15">
    <name type="scientific">Holothuria leucospilota</name>
    <name type="common">Black long sea cucumber</name>
    <name type="synonym">Mertensiothuria leucospilota</name>
    <dbReference type="NCBI Taxonomy" id="206669"/>
    <lineage>
        <taxon>Eukaryota</taxon>
        <taxon>Metazoa</taxon>
        <taxon>Echinodermata</taxon>
        <taxon>Eleutherozoa</taxon>
        <taxon>Echinozoa</taxon>
        <taxon>Holothuroidea</taxon>
        <taxon>Aspidochirotacea</taxon>
        <taxon>Aspidochirotida</taxon>
        <taxon>Holothuriidae</taxon>
        <taxon>Holothuria</taxon>
    </lineage>
</organism>
<evidence type="ECO:0000256" key="1">
    <source>
        <dbReference type="ARBA" id="ARBA00022670"/>
    </source>
</evidence>
<dbReference type="InterPro" id="IPR036397">
    <property type="entry name" value="RNaseH_sf"/>
</dbReference>
<dbReference type="GO" id="GO:0006508">
    <property type="term" value="P:proteolysis"/>
    <property type="evidence" value="ECO:0007669"/>
    <property type="project" value="UniProtKB-KW"/>
</dbReference>
<dbReference type="InterPro" id="IPR012337">
    <property type="entry name" value="RNaseH-like_sf"/>
</dbReference>
<evidence type="ECO:0000256" key="9">
    <source>
        <dbReference type="SAM" id="Coils"/>
    </source>
</evidence>
<keyword evidence="3" id="KW-0548">Nucleotidyltransferase</keyword>
<evidence type="ECO:0000256" key="10">
    <source>
        <dbReference type="SAM" id="MobiDB-lite"/>
    </source>
</evidence>
<evidence type="ECO:0000256" key="5">
    <source>
        <dbReference type="ARBA" id="ARBA00022759"/>
    </source>
</evidence>
<keyword evidence="7" id="KW-0695">RNA-directed DNA polymerase</keyword>
<dbReference type="InterPro" id="IPR041588">
    <property type="entry name" value="Integrase_H2C2"/>
</dbReference>
<dbReference type="GO" id="GO:0004519">
    <property type="term" value="F:endonuclease activity"/>
    <property type="evidence" value="ECO:0007669"/>
    <property type="project" value="UniProtKB-KW"/>
</dbReference>
<dbReference type="CDD" id="cd01647">
    <property type="entry name" value="RT_LTR"/>
    <property type="match status" value="1"/>
</dbReference>
<feature type="domain" description="CCHC-type" evidence="11">
    <location>
        <begin position="297"/>
        <end position="310"/>
    </location>
</feature>
<dbReference type="Gene3D" id="1.10.4020.10">
    <property type="entry name" value="DNA breaking-rejoining enzymes"/>
    <property type="match status" value="1"/>
</dbReference>
<dbReference type="FunFam" id="3.30.70.270:FF:000020">
    <property type="entry name" value="Transposon Tf2-6 polyprotein-like Protein"/>
    <property type="match status" value="1"/>
</dbReference>
<dbReference type="InterPro" id="IPR043128">
    <property type="entry name" value="Rev_trsase/Diguanyl_cyclase"/>
</dbReference>
<dbReference type="InterPro" id="IPR038269">
    <property type="entry name" value="SCAN_sf"/>
</dbReference>
<dbReference type="Gene3D" id="3.30.70.270">
    <property type="match status" value="2"/>
</dbReference>
<dbReference type="FunFam" id="3.30.420.10:FF:000032">
    <property type="entry name" value="Retrovirus-related Pol polyprotein from transposon 297-like Protein"/>
    <property type="match status" value="1"/>
</dbReference>
<dbReference type="CDD" id="cd09274">
    <property type="entry name" value="RNase_HI_RT_Ty3"/>
    <property type="match status" value="1"/>
</dbReference>
<dbReference type="InterPro" id="IPR036875">
    <property type="entry name" value="Znf_CCHC_sf"/>
</dbReference>
<feature type="region of interest" description="Disordered" evidence="10">
    <location>
        <begin position="262"/>
        <end position="290"/>
    </location>
</feature>
<dbReference type="GO" id="GO:0008233">
    <property type="term" value="F:peptidase activity"/>
    <property type="evidence" value="ECO:0007669"/>
    <property type="project" value="UniProtKB-KW"/>
</dbReference>
<dbReference type="Pfam" id="PF00665">
    <property type="entry name" value="rve"/>
    <property type="match status" value="1"/>
</dbReference>
<dbReference type="SMART" id="SM00343">
    <property type="entry name" value="ZnF_C2HC"/>
    <property type="match status" value="1"/>
</dbReference>
<dbReference type="InterPro" id="IPR043502">
    <property type="entry name" value="DNA/RNA_pol_sf"/>
</dbReference>
<dbReference type="Gene3D" id="3.10.10.10">
    <property type="entry name" value="HIV Type 1 Reverse Transcriptase, subunit A, domain 1"/>
    <property type="match status" value="1"/>
</dbReference>
<dbReference type="FunFam" id="3.10.20.370:FF:000001">
    <property type="entry name" value="Retrovirus-related Pol polyprotein from transposon 17.6-like protein"/>
    <property type="match status" value="1"/>
</dbReference>
<feature type="domain" description="Integrase catalytic" evidence="13">
    <location>
        <begin position="679"/>
        <end position="843"/>
    </location>
</feature>
<dbReference type="InterPro" id="IPR001584">
    <property type="entry name" value="Integrase_cat-core"/>
</dbReference>
<dbReference type="Pfam" id="PF00078">
    <property type="entry name" value="RVT_1"/>
    <property type="match status" value="1"/>
</dbReference>
<dbReference type="Gene3D" id="1.10.340.70">
    <property type="match status" value="1"/>
</dbReference>
<keyword evidence="5" id="KW-0255">Endonuclease</keyword>
<evidence type="ECO:0000256" key="8">
    <source>
        <dbReference type="PROSITE-ProRule" id="PRU00047"/>
    </source>
</evidence>
<dbReference type="InterPro" id="IPR001878">
    <property type="entry name" value="Znf_CCHC"/>
</dbReference>
<dbReference type="EMBL" id="JAIZAY010000003">
    <property type="protein sequence ID" value="KAJ8045513.1"/>
    <property type="molecule type" value="Genomic_DNA"/>
</dbReference>
<dbReference type="PROSITE" id="PS50158">
    <property type="entry name" value="ZF_CCHC"/>
    <property type="match status" value="1"/>
</dbReference>
<dbReference type="PANTHER" id="PTHR37984:SF5">
    <property type="entry name" value="PROTEIN NYNRIN-LIKE"/>
    <property type="match status" value="1"/>
</dbReference>
<dbReference type="FunFam" id="1.10.340.70:FF:000001">
    <property type="entry name" value="Retrovirus-related Pol polyprotein from transposon gypsy-like Protein"/>
    <property type="match status" value="1"/>
</dbReference>
<dbReference type="SUPFAM" id="SSF56672">
    <property type="entry name" value="DNA/RNA polymerases"/>
    <property type="match status" value="1"/>
</dbReference>
<dbReference type="GO" id="GO:0003676">
    <property type="term" value="F:nucleic acid binding"/>
    <property type="evidence" value="ECO:0007669"/>
    <property type="project" value="InterPro"/>
</dbReference>
<reference evidence="14" key="1">
    <citation type="submission" date="2021-10" db="EMBL/GenBank/DDBJ databases">
        <title>Tropical sea cucumber genome reveals ecological adaptation and Cuvierian tubules defense mechanism.</title>
        <authorList>
            <person name="Chen T."/>
        </authorList>
    </citation>
    <scope>NUCLEOTIDE SEQUENCE</scope>
    <source>
        <strain evidence="14">Nanhai2018</strain>
        <tissue evidence="14">Muscle</tissue>
    </source>
</reference>
<evidence type="ECO:0000259" key="12">
    <source>
        <dbReference type="PROSITE" id="PS50878"/>
    </source>
</evidence>
<evidence type="ECO:0000259" key="13">
    <source>
        <dbReference type="PROSITE" id="PS50994"/>
    </source>
</evidence>
<evidence type="ECO:0000313" key="14">
    <source>
        <dbReference type="EMBL" id="KAJ8045513.1"/>
    </source>
</evidence>
<protein>
    <recommendedName>
        <fullName evidence="16">Reverse transcriptase</fullName>
    </recommendedName>
</protein>
<proteinExistence type="predicted"/>
<dbReference type="InterPro" id="IPR041373">
    <property type="entry name" value="RT_RNaseH"/>
</dbReference>
<keyword evidence="9" id="KW-0175">Coiled coil</keyword>
<dbReference type="Gene3D" id="4.10.60.10">
    <property type="entry name" value="Zinc finger, CCHC-type"/>
    <property type="match status" value="1"/>
</dbReference>
<accession>A0A9Q1CHR3</accession>
<feature type="domain" description="Reverse transcriptase" evidence="12">
    <location>
        <begin position="1096"/>
        <end position="1273"/>
    </location>
</feature>
<dbReference type="GO" id="GO:0008270">
    <property type="term" value="F:zinc ion binding"/>
    <property type="evidence" value="ECO:0007669"/>
    <property type="project" value="UniProtKB-KW"/>
</dbReference>
<dbReference type="Gene3D" id="3.30.420.10">
    <property type="entry name" value="Ribonuclease H-like superfamily/Ribonuclease H"/>
    <property type="match status" value="1"/>
</dbReference>
<keyword evidence="2" id="KW-0808">Transferase</keyword>
<dbReference type="SUPFAM" id="SSF57756">
    <property type="entry name" value="Retrovirus zinc finger-like domains"/>
    <property type="match status" value="1"/>
</dbReference>
<dbReference type="PROSITE" id="PS50994">
    <property type="entry name" value="INTEGRASE"/>
    <property type="match status" value="1"/>
</dbReference>
<dbReference type="InterPro" id="IPR050951">
    <property type="entry name" value="Retrovirus_Pol_polyprotein"/>
</dbReference>
<name>A0A9Q1CHR3_HOLLE</name>
<keyword evidence="8" id="KW-0862">Zinc</keyword>
<dbReference type="SUPFAM" id="SSF47353">
    <property type="entry name" value="Retrovirus capsid dimerization domain-like"/>
    <property type="match status" value="1"/>
</dbReference>
<keyword evidence="8" id="KW-0863">Zinc-finger</keyword>
<keyword evidence="8" id="KW-0479">Metal-binding</keyword>
<dbReference type="PANTHER" id="PTHR37984">
    <property type="entry name" value="PROTEIN CBG26694"/>
    <property type="match status" value="1"/>
</dbReference>
<dbReference type="Gene3D" id="3.10.20.370">
    <property type="match status" value="1"/>
</dbReference>
<keyword evidence="1" id="KW-0645">Protease</keyword>